<dbReference type="GO" id="GO:0003700">
    <property type="term" value="F:DNA-binding transcription factor activity"/>
    <property type="evidence" value="ECO:0007669"/>
    <property type="project" value="InterPro"/>
</dbReference>
<comment type="caution">
    <text evidence="5">The sequence shown here is derived from an EMBL/GenBank/DDBJ whole genome shotgun (WGS) entry which is preliminary data.</text>
</comment>
<evidence type="ECO:0000259" key="4">
    <source>
        <dbReference type="PROSITE" id="PS51000"/>
    </source>
</evidence>
<dbReference type="OrthoDB" id="9798651at2"/>
<keyword evidence="6" id="KW-1185">Reference proteome</keyword>
<evidence type="ECO:0000313" key="6">
    <source>
        <dbReference type="Proteomes" id="UP000307943"/>
    </source>
</evidence>
<dbReference type="PRINTS" id="PR00037">
    <property type="entry name" value="HTHLACR"/>
</dbReference>
<dbReference type="InterPro" id="IPR036390">
    <property type="entry name" value="WH_DNA-bd_sf"/>
</dbReference>
<sequence length="272" mass="29482">MFAEERRSSMLELLAQDGRIEVKEMAQRFGVSLDSIRRDLAALEEQGLLIKTHGGAVPNQQVRQGPQPPERRYGQPQSHEDAIAKHAAAFVKANDTVYIGGAGIQYGVLQRIPESLPLTVVTNSIKIAETAQQRKECDVILIGGKVRASGTIADPISSEWIKQFTIDIGFFTGGGITERGISTGTSETALFIRSAFEACRSRIVLAPHQKIGRDAFMLAVPIERAHLLIADSGADPEALDLIKARGVKIEIADHPDGIEPPAGLDESRGKEQ</sequence>
<dbReference type="InterPro" id="IPR036388">
    <property type="entry name" value="WH-like_DNA-bd_sf"/>
</dbReference>
<evidence type="ECO:0000313" key="5">
    <source>
        <dbReference type="EMBL" id="TNJ66597.1"/>
    </source>
</evidence>
<dbReference type="InterPro" id="IPR000485">
    <property type="entry name" value="AsnC-type_HTH_dom"/>
</dbReference>
<keyword evidence="2" id="KW-0804">Transcription</keyword>
<accession>A0A5C4TDL4</accession>
<dbReference type="Pfam" id="PF00455">
    <property type="entry name" value="DeoRC"/>
    <property type="match status" value="1"/>
</dbReference>
<organism evidence="5 6">
    <name type="scientific">Paenibacillus hemerocallicola</name>
    <dbReference type="NCBI Taxonomy" id="1172614"/>
    <lineage>
        <taxon>Bacteria</taxon>
        <taxon>Bacillati</taxon>
        <taxon>Bacillota</taxon>
        <taxon>Bacilli</taxon>
        <taxon>Bacillales</taxon>
        <taxon>Paenibacillaceae</taxon>
        <taxon>Paenibacillus</taxon>
    </lineage>
</organism>
<dbReference type="SMART" id="SM01134">
    <property type="entry name" value="DeoRC"/>
    <property type="match status" value="1"/>
</dbReference>
<dbReference type="PRINTS" id="PR00033">
    <property type="entry name" value="HTHASNC"/>
</dbReference>
<dbReference type="AlphaFoldDB" id="A0A5C4TDL4"/>
<dbReference type="InterPro" id="IPR001034">
    <property type="entry name" value="DeoR_HTH"/>
</dbReference>
<dbReference type="GO" id="GO:0043565">
    <property type="term" value="F:sequence-specific DNA binding"/>
    <property type="evidence" value="ECO:0007669"/>
    <property type="project" value="InterPro"/>
</dbReference>
<feature type="domain" description="HTH deoR-type" evidence="4">
    <location>
        <begin position="3"/>
        <end position="58"/>
    </location>
</feature>
<evidence type="ECO:0000256" key="3">
    <source>
        <dbReference type="SAM" id="MobiDB-lite"/>
    </source>
</evidence>
<dbReference type="InterPro" id="IPR037171">
    <property type="entry name" value="NagB/RpiA_transferase-like"/>
</dbReference>
<dbReference type="PANTHER" id="PTHR30363">
    <property type="entry name" value="HTH-TYPE TRANSCRIPTIONAL REGULATOR SRLR-RELATED"/>
    <property type="match status" value="1"/>
</dbReference>
<dbReference type="InterPro" id="IPR014036">
    <property type="entry name" value="DeoR-like_C"/>
</dbReference>
<feature type="compositionally biased region" description="Basic and acidic residues" evidence="3">
    <location>
        <begin position="69"/>
        <end position="79"/>
    </location>
</feature>
<reference evidence="5 6" key="1">
    <citation type="submission" date="2019-05" db="EMBL/GenBank/DDBJ databases">
        <title>We sequenced the genome of Paenibacillus hemerocallicola KCTC 33185 for further insight into its adaptation and study the phylogeny of Paenibacillus.</title>
        <authorList>
            <person name="Narsing Rao M.P."/>
        </authorList>
    </citation>
    <scope>NUCLEOTIDE SEQUENCE [LARGE SCALE GENOMIC DNA]</scope>
    <source>
        <strain evidence="5 6">KCTC 33185</strain>
    </source>
</reference>
<dbReference type="Proteomes" id="UP000307943">
    <property type="component" value="Unassembled WGS sequence"/>
</dbReference>
<protein>
    <submittedName>
        <fullName evidence="5">DeoR/GlpR transcriptional regulator</fullName>
    </submittedName>
</protein>
<dbReference type="Pfam" id="PF08220">
    <property type="entry name" value="HTH_DeoR"/>
    <property type="match status" value="1"/>
</dbReference>
<keyword evidence="1" id="KW-0805">Transcription regulation</keyword>
<dbReference type="RefSeq" id="WP_139601716.1">
    <property type="nucleotide sequence ID" value="NZ_VDCQ01000009.1"/>
</dbReference>
<evidence type="ECO:0000256" key="2">
    <source>
        <dbReference type="ARBA" id="ARBA00023163"/>
    </source>
</evidence>
<dbReference type="Gene3D" id="1.10.10.10">
    <property type="entry name" value="Winged helix-like DNA-binding domain superfamily/Winged helix DNA-binding domain"/>
    <property type="match status" value="1"/>
</dbReference>
<evidence type="ECO:0000256" key="1">
    <source>
        <dbReference type="ARBA" id="ARBA00023015"/>
    </source>
</evidence>
<dbReference type="SUPFAM" id="SSF46785">
    <property type="entry name" value="Winged helix' DNA-binding domain"/>
    <property type="match status" value="1"/>
</dbReference>
<dbReference type="InterPro" id="IPR050313">
    <property type="entry name" value="Carb_Metab_HTH_regulators"/>
</dbReference>
<dbReference type="SUPFAM" id="SSF100950">
    <property type="entry name" value="NagB/RpiA/CoA transferase-like"/>
    <property type="match status" value="1"/>
</dbReference>
<feature type="region of interest" description="Disordered" evidence="3">
    <location>
        <begin position="54"/>
        <end position="79"/>
    </location>
</feature>
<proteinExistence type="predicted"/>
<dbReference type="SMART" id="SM00420">
    <property type="entry name" value="HTH_DEOR"/>
    <property type="match status" value="1"/>
</dbReference>
<gene>
    <name evidence="5" type="ORF">FE784_08485</name>
</gene>
<dbReference type="PANTHER" id="PTHR30363:SF51">
    <property type="entry name" value="HTH-TYPE TRANSCRIPTIONAL REPRESSOR GLCR"/>
    <property type="match status" value="1"/>
</dbReference>
<name>A0A5C4TDL4_9BACL</name>
<dbReference type="EMBL" id="VDCQ01000009">
    <property type="protein sequence ID" value="TNJ66597.1"/>
    <property type="molecule type" value="Genomic_DNA"/>
</dbReference>
<feature type="region of interest" description="Disordered" evidence="3">
    <location>
        <begin position="253"/>
        <end position="272"/>
    </location>
</feature>
<dbReference type="PROSITE" id="PS51000">
    <property type="entry name" value="HTH_DEOR_2"/>
    <property type="match status" value="1"/>
</dbReference>